<dbReference type="Gene3D" id="1.10.1660.10">
    <property type="match status" value="1"/>
</dbReference>
<dbReference type="Proteomes" id="UP000245921">
    <property type="component" value="Unassembled WGS sequence"/>
</dbReference>
<accession>A0AA45C8D2</accession>
<dbReference type="RefSeq" id="WP_109604024.1">
    <property type="nucleotide sequence ID" value="NZ_QGGI01000003.1"/>
</dbReference>
<dbReference type="PANTHER" id="PTHR30204:SF69">
    <property type="entry name" value="MERR-FAMILY TRANSCRIPTIONAL REGULATOR"/>
    <property type="match status" value="1"/>
</dbReference>
<dbReference type="InterPro" id="IPR047057">
    <property type="entry name" value="MerR_fam"/>
</dbReference>
<dbReference type="PANTHER" id="PTHR30204">
    <property type="entry name" value="REDOX-CYCLING DRUG-SENSING TRANSCRIPTIONAL ACTIVATOR SOXR"/>
    <property type="match status" value="1"/>
</dbReference>
<gene>
    <name evidence="6" type="ORF">C7380_10385</name>
</gene>
<reference evidence="6 7" key="1">
    <citation type="submission" date="2018-05" db="EMBL/GenBank/DDBJ databases">
        <title>Genomic Encyclopedia of Type Strains, Phase IV (KMG-IV): sequencing the most valuable type-strain genomes for metagenomic binning, comparative biology and taxonomic classification.</title>
        <authorList>
            <person name="Goeker M."/>
        </authorList>
    </citation>
    <scope>NUCLEOTIDE SEQUENCE [LARGE SCALE GENOMIC DNA]</scope>
    <source>
        <strain evidence="6 7">DSM 24906</strain>
    </source>
</reference>
<dbReference type="GO" id="GO:0003677">
    <property type="term" value="F:DNA binding"/>
    <property type="evidence" value="ECO:0007669"/>
    <property type="project" value="UniProtKB-KW"/>
</dbReference>
<organism evidence="6 7">
    <name type="scientific">Oceanotoga teriensis</name>
    <dbReference type="NCBI Taxonomy" id="515440"/>
    <lineage>
        <taxon>Bacteria</taxon>
        <taxon>Thermotogati</taxon>
        <taxon>Thermotogota</taxon>
        <taxon>Thermotogae</taxon>
        <taxon>Petrotogales</taxon>
        <taxon>Petrotogaceae</taxon>
        <taxon>Oceanotoga</taxon>
    </lineage>
</organism>
<comment type="caution">
    <text evidence="6">The sequence shown here is derived from an EMBL/GenBank/DDBJ whole genome shotgun (WGS) entry which is preliminary data.</text>
</comment>
<dbReference type="InterPro" id="IPR000551">
    <property type="entry name" value="MerR-type_HTH_dom"/>
</dbReference>
<keyword evidence="3 6" id="KW-0238">DNA-binding</keyword>
<keyword evidence="4" id="KW-0804">Transcription</keyword>
<protein>
    <submittedName>
        <fullName evidence="6">DNA-binding transcriptional MerR regulator</fullName>
    </submittedName>
</protein>
<keyword evidence="2" id="KW-0805">Transcription regulation</keyword>
<dbReference type="SMART" id="SM00422">
    <property type="entry name" value="HTH_MERR"/>
    <property type="match status" value="1"/>
</dbReference>
<keyword evidence="1" id="KW-0678">Repressor</keyword>
<dbReference type="EMBL" id="QGGI01000003">
    <property type="protein sequence ID" value="PWJ95907.1"/>
    <property type="molecule type" value="Genomic_DNA"/>
</dbReference>
<dbReference type="Pfam" id="PF13411">
    <property type="entry name" value="MerR_1"/>
    <property type="match status" value="1"/>
</dbReference>
<evidence type="ECO:0000313" key="6">
    <source>
        <dbReference type="EMBL" id="PWJ95907.1"/>
    </source>
</evidence>
<name>A0AA45C8D2_9BACT</name>
<dbReference type="InterPro" id="IPR009061">
    <property type="entry name" value="DNA-bd_dom_put_sf"/>
</dbReference>
<keyword evidence="7" id="KW-1185">Reference proteome</keyword>
<evidence type="ECO:0000256" key="2">
    <source>
        <dbReference type="ARBA" id="ARBA00023015"/>
    </source>
</evidence>
<evidence type="ECO:0000313" key="7">
    <source>
        <dbReference type="Proteomes" id="UP000245921"/>
    </source>
</evidence>
<evidence type="ECO:0000259" key="5">
    <source>
        <dbReference type="PROSITE" id="PS50937"/>
    </source>
</evidence>
<evidence type="ECO:0000256" key="3">
    <source>
        <dbReference type="ARBA" id="ARBA00023125"/>
    </source>
</evidence>
<dbReference type="GO" id="GO:0003700">
    <property type="term" value="F:DNA-binding transcription factor activity"/>
    <property type="evidence" value="ECO:0007669"/>
    <property type="project" value="InterPro"/>
</dbReference>
<dbReference type="PROSITE" id="PS50937">
    <property type="entry name" value="HTH_MERR_2"/>
    <property type="match status" value="1"/>
</dbReference>
<evidence type="ECO:0000256" key="1">
    <source>
        <dbReference type="ARBA" id="ARBA00022491"/>
    </source>
</evidence>
<proteinExistence type="predicted"/>
<dbReference type="SUPFAM" id="SSF46955">
    <property type="entry name" value="Putative DNA-binding domain"/>
    <property type="match status" value="1"/>
</dbReference>
<feature type="domain" description="HTH merR-type" evidence="5">
    <location>
        <begin position="1"/>
        <end position="71"/>
    </location>
</feature>
<dbReference type="AlphaFoldDB" id="A0AA45C8D2"/>
<evidence type="ECO:0000256" key="4">
    <source>
        <dbReference type="ARBA" id="ARBA00023163"/>
    </source>
</evidence>
<sequence length="249" mass="29922">MYSIGEFSLISKLSKKTLRYYDEIDLLKPCEINRDNGYRYYGEKQFILSKEILNYKNLGLSLDEIKKIIYNSNIEISKILDNRLLEIEDQIKILNLQKEKIRILVSGEYSNTECNYNISFEKVEFKSGYIFKIKTNIKNNEYGKEIGYFYEKINKNNIEIISKHMMKIDLNREKNDLEIFAFSKNKNPYTEKFERCDAIKVLCENLEDKSIYYKSLFDYSKDNDINIKFIIEEYFVIRGKIRLNIYMCY</sequence>